<dbReference type="AlphaFoldDB" id="A0A087BR16"/>
<dbReference type="GO" id="GO:0015074">
    <property type="term" value="P:DNA integration"/>
    <property type="evidence" value="ECO:0007669"/>
    <property type="project" value="InterPro"/>
</dbReference>
<evidence type="ECO:0000313" key="2">
    <source>
        <dbReference type="EMBL" id="KFI73466.1"/>
    </source>
</evidence>
<evidence type="ECO:0000259" key="1">
    <source>
        <dbReference type="PROSITE" id="PS50994"/>
    </source>
</evidence>
<dbReference type="SUPFAM" id="SSF53098">
    <property type="entry name" value="Ribonuclease H-like"/>
    <property type="match status" value="1"/>
</dbReference>
<dbReference type="InterPro" id="IPR001584">
    <property type="entry name" value="Integrase_cat-core"/>
</dbReference>
<dbReference type="Gene3D" id="3.30.420.10">
    <property type="entry name" value="Ribonuclease H-like superfamily/Ribonuclease H"/>
    <property type="match status" value="1"/>
</dbReference>
<dbReference type="PANTHER" id="PTHR46889">
    <property type="entry name" value="TRANSPOSASE INSF FOR INSERTION SEQUENCE IS3B-RELATED"/>
    <property type="match status" value="1"/>
</dbReference>
<keyword evidence="3" id="KW-1185">Reference proteome</keyword>
<reference evidence="2 3" key="1">
    <citation type="submission" date="2014-03" db="EMBL/GenBank/DDBJ databases">
        <title>Genomics of Bifidobacteria.</title>
        <authorList>
            <person name="Ventura M."/>
            <person name="Milani C."/>
            <person name="Lugli G.A."/>
        </authorList>
    </citation>
    <scope>NUCLEOTIDE SEQUENCE [LARGE SCALE GENOMIC DNA]</scope>
    <source>
        <strain evidence="2 3">DSM 21395</strain>
    </source>
</reference>
<dbReference type="InterPro" id="IPR012337">
    <property type="entry name" value="RNaseH-like_sf"/>
</dbReference>
<dbReference type="GO" id="GO:0003676">
    <property type="term" value="F:nucleic acid binding"/>
    <property type="evidence" value="ECO:0007669"/>
    <property type="project" value="InterPro"/>
</dbReference>
<dbReference type="EMBL" id="JGZE01000033">
    <property type="protein sequence ID" value="KFI73466.1"/>
    <property type="molecule type" value="Genomic_DNA"/>
</dbReference>
<comment type="caution">
    <text evidence="2">The sequence shown here is derived from an EMBL/GenBank/DDBJ whole genome shotgun (WGS) entry which is preliminary data.</text>
</comment>
<dbReference type="Pfam" id="PF13333">
    <property type="entry name" value="rve_2"/>
    <property type="match status" value="1"/>
</dbReference>
<name>A0A087BR16_9BIFI</name>
<dbReference type="OrthoDB" id="1676087at2"/>
<sequence>MLPHIDALDNISRLADARRGGRARCRGQRPVVHSDRGCHYRWPGWIAICERHGLTRSMSAKGCSPDNAAAEGVFGRLKNEAFHGRDWTGVPYKRFKRHIGDWISYHNRKREKQSLGWKSPVQYRKAWD</sequence>
<dbReference type="Proteomes" id="UP000029082">
    <property type="component" value="Unassembled WGS sequence"/>
</dbReference>
<dbReference type="PANTHER" id="PTHR46889:SF4">
    <property type="entry name" value="TRANSPOSASE INSO FOR INSERTION SEQUENCE ELEMENT IS911B-RELATED"/>
    <property type="match status" value="1"/>
</dbReference>
<accession>A0A087BR16</accession>
<organism evidence="2 3">
    <name type="scientific">Bifidobacterium mongoliense DSM 21395</name>
    <dbReference type="NCBI Taxonomy" id="1437603"/>
    <lineage>
        <taxon>Bacteria</taxon>
        <taxon>Bacillati</taxon>
        <taxon>Actinomycetota</taxon>
        <taxon>Actinomycetes</taxon>
        <taxon>Bifidobacteriales</taxon>
        <taxon>Bifidobacteriaceae</taxon>
        <taxon>Bifidobacterium</taxon>
    </lineage>
</organism>
<feature type="domain" description="Integrase catalytic" evidence="1">
    <location>
        <begin position="1"/>
        <end position="128"/>
    </location>
</feature>
<dbReference type="PROSITE" id="PS50994">
    <property type="entry name" value="INTEGRASE"/>
    <property type="match status" value="1"/>
</dbReference>
<evidence type="ECO:0000313" key="3">
    <source>
        <dbReference type="Proteomes" id="UP000029082"/>
    </source>
</evidence>
<dbReference type="eggNOG" id="COG2801">
    <property type="taxonomic scope" value="Bacteria"/>
</dbReference>
<proteinExistence type="predicted"/>
<gene>
    <name evidence="2" type="ORF">BMON_1666</name>
</gene>
<dbReference type="InterPro" id="IPR050900">
    <property type="entry name" value="Transposase_IS3/IS150/IS904"/>
</dbReference>
<protein>
    <submittedName>
        <fullName evidence="2">IS3 family transposase</fullName>
    </submittedName>
</protein>
<dbReference type="InterPro" id="IPR036397">
    <property type="entry name" value="RNaseH_sf"/>
</dbReference>